<dbReference type="PATRIC" id="fig|408015.6.peg.151"/>
<dbReference type="EMBL" id="CP009922">
    <property type="protein sequence ID" value="AKG41519.1"/>
    <property type="molecule type" value="Genomic_DNA"/>
</dbReference>
<gene>
    <name evidence="1" type="ORF">SXIM_01350</name>
</gene>
<sequence>MPVGLWSRAIRTTVRELGFTRQEFETALDLDELPTVDCAGAPWRRRVPRAALDRLRGDRRTRTGLRDRVHLVNASGGADLLGISTARFARLARGGCFSPVGFHLNRYHALVWRYAAGELRDLAGHRPELLRGAAPEGLRKALAAGQDWRPRKWRGRRTALLMRQAAGPWEKAAVPAALLEPPVLREVVPDPDERAHLALLRPPLLSLPPGGTRTEPIRDVLRATDPEEVRWYRSLLKRHLGVARAARPAPGTVPAPCGA</sequence>
<dbReference type="KEGG" id="sxi:SXIM_01350"/>
<dbReference type="RefSeq" id="WP_046725355.1">
    <property type="nucleotide sequence ID" value="NZ_CP009922.3"/>
</dbReference>
<evidence type="ECO:0000313" key="2">
    <source>
        <dbReference type="Proteomes" id="UP000034034"/>
    </source>
</evidence>
<dbReference type="Pfam" id="PF19934">
    <property type="entry name" value="DUF6397"/>
    <property type="match status" value="1"/>
</dbReference>
<dbReference type="STRING" id="408015.SXIM_01350"/>
<name>A0A0F7FQ72_9ACTN</name>
<dbReference type="Proteomes" id="UP000034034">
    <property type="component" value="Chromosome"/>
</dbReference>
<evidence type="ECO:0000313" key="1">
    <source>
        <dbReference type="EMBL" id="AKG41519.1"/>
    </source>
</evidence>
<accession>A0A0F7FQ72</accession>
<organism evidence="1 2">
    <name type="scientific">Streptomyces xiamenensis</name>
    <dbReference type="NCBI Taxonomy" id="408015"/>
    <lineage>
        <taxon>Bacteria</taxon>
        <taxon>Bacillati</taxon>
        <taxon>Actinomycetota</taxon>
        <taxon>Actinomycetes</taxon>
        <taxon>Kitasatosporales</taxon>
        <taxon>Streptomycetaceae</taxon>
        <taxon>Streptomyces</taxon>
    </lineage>
</organism>
<dbReference type="InterPro" id="IPR045652">
    <property type="entry name" value="DUF6397"/>
</dbReference>
<protein>
    <submittedName>
        <fullName evidence="1">Uncharacterized protein</fullName>
    </submittedName>
</protein>
<keyword evidence="2" id="KW-1185">Reference proteome</keyword>
<dbReference type="AlphaFoldDB" id="A0A0F7FQ72"/>
<proteinExistence type="predicted"/>
<reference evidence="1" key="1">
    <citation type="submission" date="2019-08" db="EMBL/GenBank/DDBJ databases">
        <title>Complete genome sequence of a mangrove-derived Streptomyces xiamenensis.</title>
        <authorList>
            <person name="Xu J."/>
        </authorList>
    </citation>
    <scope>NUCLEOTIDE SEQUENCE</scope>
    <source>
        <strain evidence="1">318</strain>
    </source>
</reference>
<dbReference type="HOGENOM" id="CLU_061801_0_0_11"/>